<name>A0AAV9HJJ1_9PEZI</name>
<feature type="domain" description="ADF-H" evidence="12">
    <location>
        <begin position="3"/>
        <end position="138"/>
    </location>
</feature>
<dbReference type="InterPro" id="IPR028458">
    <property type="entry name" value="Twinfilin"/>
</dbReference>
<evidence type="ECO:0000256" key="4">
    <source>
        <dbReference type="ARBA" id="ARBA00022490"/>
    </source>
</evidence>
<evidence type="ECO:0000313" key="13">
    <source>
        <dbReference type="EMBL" id="KAK4460164.1"/>
    </source>
</evidence>
<dbReference type="Proteomes" id="UP001321749">
    <property type="component" value="Unassembled WGS sequence"/>
</dbReference>
<dbReference type="FunFam" id="3.40.20.10:FF:000007">
    <property type="entry name" value="Twinfilin-1 isoform 1"/>
    <property type="match status" value="1"/>
</dbReference>
<comment type="subcellular location">
    <subcellularLocation>
        <location evidence="2">Cytoplasm</location>
        <location evidence="2">Cell cortex</location>
    </subcellularLocation>
    <subcellularLocation>
        <location evidence="1">Cytoplasm</location>
        <location evidence="1">Cytoskeleton</location>
    </subcellularLocation>
</comment>
<evidence type="ECO:0000313" key="14">
    <source>
        <dbReference type="Proteomes" id="UP001321749"/>
    </source>
</evidence>
<evidence type="ECO:0000256" key="11">
    <source>
        <dbReference type="SAM" id="MobiDB-lite"/>
    </source>
</evidence>
<sequence>MQSGISASQELVSKFNEFLADDSHFGLLATISSEQLVPLQLLTPPSRGASFADNVDTLLKPHVQPNDALYIILRRYPSNPALLAVTYVPDTAKVRQKMLFAATRLTLVRELGSEHFRETFFATTAEDLTPAGFDKHDAHSSLEAPLTEEERSLGEVKRAEQEAGQGTASREMHLSKNLETPIADDALAALRELASESGRQLVMLKINPQTESVELVPDDSAPSSIPELVKSISPSEPRFTFYRYTHTHNGTESSPLLFIYTCPASPGTKAIKFRMMYPLMKRAVLSIAEKEAGLQPVKKFEVEEVDEITEDTVNSELHPRVEVKKAFERPKRPGRG</sequence>
<dbReference type="PANTHER" id="PTHR13759:SF1">
    <property type="entry name" value="TWINFILIN"/>
    <property type="match status" value="1"/>
</dbReference>
<keyword evidence="6" id="KW-0009">Actin-binding</keyword>
<dbReference type="GO" id="GO:0005884">
    <property type="term" value="C:actin filament"/>
    <property type="evidence" value="ECO:0007669"/>
    <property type="project" value="TreeGrafter"/>
</dbReference>
<accession>A0AAV9HJJ1</accession>
<keyword evidence="7" id="KW-0206">Cytoskeleton</keyword>
<dbReference type="InterPro" id="IPR029006">
    <property type="entry name" value="ADF-H/Gelsolin-like_dom_sf"/>
</dbReference>
<reference evidence="13" key="1">
    <citation type="journal article" date="2023" name="Mol. Phylogenet. Evol.">
        <title>Genome-scale phylogeny and comparative genomics of the fungal order Sordariales.</title>
        <authorList>
            <person name="Hensen N."/>
            <person name="Bonometti L."/>
            <person name="Westerberg I."/>
            <person name="Brannstrom I.O."/>
            <person name="Guillou S."/>
            <person name="Cros-Aarteil S."/>
            <person name="Calhoun S."/>
            <person name="Haridas S."/>
            <person name="Kuo A."/>
            <person name="Mondo S."/>
            <person name="Pangilinan J."/>
            <person name="Riley R."/>
            <person name="LaButti K."/>
            <person name="Andreopoulos B."/>
            <person name="Lipzen A."/>
            <person name="Chen C."/>
            <person name="Yan M."/>
            <person name="Daum C."/>
            <person name="Ng V."/>
            <person name="Clum A."/>
            <person name="Steindorff A."/>
            <person name="Ohm R.A."/>
            <person name="Martin F."/>
            <person name="Silar P."/>
            <person name="Natvig D.O."/>
            <person name="Lalanne C."/>
            <person name="Gautier V."/>
            <person name="Ament-Velasquez S.L."/>
            <person name="Kruys A."/>
            <person name="Hutchinson M.I."/>
            <person name="Powell A.J."/>
            <person name="Barry K."/>
            <person name="Miller A.N."/>
            <person name="Grigoriev I.V."/>
            <person name="Debuchy R."/>
            <person name="Gladieux P."/>
            <person name="Hiltunen Thoren M."/>
            <person name="Johannesson H."/>
        </authorList>
    </citation>
    <scope>NUCLEOTIDE SEQUENCE</scope>
    <source>
        <strain evidence="13">PSN324</strain>
    </source>
</reference>
<keyword evidence="14" id="KW-1185">Reference proteome</keyword>
<feature type="domain" description="ADF-H" evidence="12">
    <location>
        <begin position="177"/>
        <end position="318"/>
    </location>
</feature>
<keyword evidence="5" id="KW-0677">Repeat</keyword>
<dbReference type="SUPFAM" id="SSF55753">
    <property type="entry name" value="Actin depolymerizing proteins"/>
    <property type="match status" value="2"/>
</dbReference>
<feature type="compositionally biased region" description="Basic and acidic residues" evidence="11">
    <location>
        <begin position="148"/>
        <end position="161"/>
    </location>
</feature>
<proteinExistence type="inferred from homology"/>
<dbReference type="FunFam" id="3.40.20.10:FF:000042">
    <property type="entry name" value="Actin depolymerizing protein"/>
    <property type="match status" value="1"/>
</dbReference>
<dbReference type="CDD" id="cd11285">
    <property type="entry name" value="ADF_Twf-N_like"/>
    <property type="match status" value="1"/>
</dbReference>
<evidence type="ECO:0000256" key="7">
    <source>
        <dbReference type="ARBA" id="ARBA00023212"/>
    </source>
</evidence>
<comment type="similarity">
    <text evidence="3">Belongs to the actin-binding proteins ADF family. Twinfilin subfamily.</text>
</comment>
<reference evidence="13" key="2">
    <citation type="submission" date="2023-06" db="EMBL/GenBank/DDBJ databases">
        <authorList>
            <consortium name="Lawrence Berkeley National Laboratory"/>
            <person name="Mondo S.J."/>
            <person name="Hensen N."/>
            <person name="Bonometti L."/>
            <person name="Westerberg I."/>
            <person name="Brannstrom I.O."/>
            <person name="Guillou S."/>
            <person name="Cros-Aarteil S."/>
            <person name="Calhoun S."/>
            <person name="Haridas S."/>
            <person name="Kuo A."/>
            <person name="Pangilinan J."/>
            <person name="Riley R."/>
            <person name="Labutti K."/>
            <person name="Andreopoulos B."/>
            <person name="Lipzen A."/>
            <person name="Chen C."/>
            <person name="Yanf M."/>
            <person name="Daum C."/>
            <person name="Ng V."/>
            <person name="Clum A."/>
            <person name="Steindorff A."/>
            <person name="Ohm R."/>
            <person name="Martin F."/>
            <person name="Silar P."/>
            <person name="Natvig D."/>
            <person name="Lalanne C."/>
            <person name="Gautier V."/>
            <person name="Ament-Velasquez S.L."/>
            <person name="Kruys A."/>
            <person name="Hutchinson M.I."/>
            <person name="Powell A.J."/>
            <person name="Barry K."/>
            <person name="Miller A.N."/>
            <person name="Grigoriev I.V."/>
            <person name="Debuchy R."/>
            <person name="Gladieux P."/>
            <person name="Thoren M.H."/>
            <person name="Johannesson H."/>
        </authorList>
    </citation>
    <scope>NUCLEOTIDE SEQUENCE</scope>
    <source>
        <strain evidence="13">PSN324</strain>
    </source>
</reference>
<dbReference type="EMBL" id="MU865018">
    <property type="protein sequence ID" value="KAK4460164.1"/>
    <property type="molecule type" value="Genomic_DNA"/>
</dbReference>
<dbReference type="CDD" id="cd11284">
    <property type="entry name" value="ADF_Twf-C_like"/>
    <property type="match status" value="1"/>
</dbReference>
<keyword evidence="4" id="KW-0963">Cytoplasm</keyword>
<comment type="subunit">
    <text evidence="8">Interacts with G-actin; ADP-actin form.</text>
</comment>
<evidence type="ECO:0000256" key="9">
    <source>
        <dbReference type="ARBA" id="ARBA00056419"/>
    </source>
</evidence>
<organism evidence="13 14">
    <name type="scientific">Cladorrhinum samala</name>
    <dbReference type="NCBI Taxonomy" id="585594"/>
    <lineage>
        <taxon>Eukaryota</taxon>
        <taxon>Fungi</taxon>
        <taxon>Dikarya</taxon>
        <taxon>Ascomycota</taxon>
        <taxon>Pezizomycotina</taxon>
        <taxon>Sordariomycetes</taxon>
        <taxon>Sordariomycetidae</taxon>
        <taxon>Sordariales</taxon>
        <taxon>Podosporaceae</taxon>
        <taxon>Cladorrhinum</taxon>
    </lineage>
</organism>
<dbReference type="GO" id="GO:0051016">
    <property type="term" value="P:barbed-end actin filament capping"/>
    <property type="evidence" value="ECO:0007669"/>
    <property type="project" value="TreeGrafter"/>
</dbReference>
<dbReference type="GO" id="GO:0030042">
    <property type="term" value="P:actin filament depolymerization"/>
    <property type="evidence" value="ECO:0007669"/>
    <property type="project" value="TreeGrafter"/>
</dbReference>
<dbReference type="Pfam" id="PF00241">
    <property type="entry name" value="Cofilin_ADF"/>
    <property type="match status" value="2"/>
</dbReference>
<evidence type="ECO:0000259" key="12">
    <source>
        <dbReference type="PROSITE" id="PS51263"/>
    </source>
</evidence>
<protein>
    <recommendedName>
        <fullName evidence="10">Twinfilin</fullName>
    </recommendedName>
</protein>
<evidence type="ECO:0000256" key="1">
    <source>
        <dbReference type="ARBA" id="ARBA00004245"/>
    </source>
</evidence>
<comment type="caution">
    <text evidence="13">The sequence shown here is derived from an EMBL/GenBank/DDBJ whole genome shotgun (WGS) entry which is preliminary data.</text>
</comment>
<dbReference type="Gene3D" id="3.40.20.10">
    <property type="entry name" value="Severin"/>
    <property type="match status" value="2"/>
</dbReference>
<dbReference type="InterPro" id="IPR002108">
    <property type="entry name" value="ADF-H"/>
</dbReference>
<dbReference type="GO" id="GO:0051015">
    <property type="term" value="F:actin filament binding"/>
    <property type="evidence" value="ECO:0007669"/>
    <property type="project" value="TreeGrafter"/>
</dbReference>
<dbReference type="GO" id="GO:0003785">
    <property type="term" value="F:actin monomer binding"/>
    <property type="evidence" value="ECO:0007669"/>
    <property type="project" value="TreeGrafter"/>
</dbReference>
<evidence type="ECO:0000256" key="8">
    <source>
        <dbReference type="ARBA" id="ARBA00038532"/>
    </source>
</evidence>
<dbReference type="SMART" id="SM00102">
    <property type="entry name" value="ADF"/>
    <property type="match status" value="2"/>
</dbReference>
<comment type="function">
    <text evidence="9">Actin-binding protein involved in motile and morphological processes. Inhibits actin polymerization, likely by sequestering G-actin.</text>
</comment>
<evidence type="ECO:0000256" key="5">
    <source>
        <dbReference type="ARBA" id="ARBA00022737"/>
    </source>
</evidence>
<dbReference type="PANTHER" id="PTHR13759">
    <property type="entry name" value="TWINFILIN"/>
    <property type="match status" value="1"/>
</dbReference>
<evidence type="ECO:0000256" key="10">
    <source>
        <dbReference type="ARBA" id="ARBA00069496"/>
    </source>
</evidence>
<dbReference type="GO" id="GO:0005938">
    <property type="term" value="C:cell cortex"/>
    <property type="evidence" value="ECO:0007669"/>
    <property type="project" value="UniProtKB-SubCell"/>
</dbReference>
<evidence type="ECO:0000256" key="2">
    <source>
        <dbReference type="ARBA" id="ARBA00004544"/>
    </source>
</evidence>
<evidence type="ECO:0000256" key="3">
    <source>
        <dbReference type="ARBA" id="ARBA00009557"/>
    </source>
</evidence>
<evidence type="ECO:0000256" key="6">
    <source>
        <dbReference type="ARBA" id="ARBA00023203"/>
    </source>
</evidence>
<gene>
    <name evidence="13" type="ORF">QBC42DRAFT_272970</name>
</gene>
<dbReference type="AlphaFoldDB" id="A0AAV9HJJ1"/>
<dbReference type="PROSITE" id="PS51263">
    <property type="entry name" value="ADF_H"/>
    <property type="match status" value="2"/>
</dbReference>
<feature type="region of interest" description="Disordered" evidence="11">
    <location>
        <begin position="136"/>
        <end position="170"/>
    </location>
</feature>